<dbReference type="PRINTS" id="PR00111">
    <property type="entry name" value="ABHYDROLASE"/>
</dbReference>
<evidence type="ECO:0000313" key="2">
    <source>
        <dbReference type="EMBL" id="ADU41924.1"/>
    </source>
</evidence>
<sequence>MVPHSAHDPHQTSSSVATATVRSDLGPDWERDGHDWPNRHGSSFVRAAGLRWHVQQIGHGPALLLLHGTGASTHSWRHLAPLLAEHFTVIAPDLPGHGFSETPERARMSLDGMASGLAALLHTLGHRPVVVGGHSAGAAVLARMCLDGGIAPAALVSLNGALLPIGGRAGRWMLPLARLLAASAMVPRLVARFARTQGMVERMIADTGSTLDPQGVELYRRLVCSPGHVAAALTMMAGWRLERLAAELPQLAPRLLLIAGSNDRTIASSDAERVKTMVPGARTVIMPGLGHLAHEERPQDVAGLIVEFARDHGALPPELAAAE</sequence>
<dbReference type="PANTHER" id="PTHR43689">
    <property type="entry name" value="HYDROLASE"/>
    <property type="match status" value="1"/>
</dbReference>
<dbReference type="Pfam" id="PF12697">
    <property type="entry name" value="Abhydrolase_6"/>
    <property type="match status" value="1"/>
</dbReference>
<evidence type="ECO:0000259" key="1">
    <source>
        <dbReference type="Pfam" id="PF12697"/>
    </source>
</evidence>
<dbReference type="KEGG" id="rpx:Rpdx1_0282"/>
<dbReference type="HOGENOM" id="CLU_020336_13_2_5"/>
<evidence type="ECO:0000313" key="3">
    <source>
        <dbReference type="Proteomes" id="UP000001402"/>
    </source>
</evidence>
<dbReference type="Proteomes" id="UP000001402">
    <property type="component" value="Chromosome"/>
</dbReference>
<dbReference type="ESTHER" id="rhopx-e6vi28">
    <property type="family name" value="Mg-chelatase_BchO"/>
</dbReference>
<dbReference type="InterPro" id="IPR017497">
    <property type="entry name" value="BchO"/>
</dbReference>
<gene>
    <name evidence="2" type="ordered locus">Rpdx1_0282</name>
</gene>
<name>E6VI28_RHOPX</name>
<dbReference type="eggNOG" id="COG2267">
    <property type="taxonomic scope" value="Bacteria"/>
</dbReference>
<dbReference type="SUPFAM" id="SSF53474">
    <property type="entry name" value="alpha/beta-Hydrolases"/>
    <property type="match status" value="1"/>
</dbReference>
<dbReference type="InterPro" id="IPR000073">
    <property type="entry name" value="AB_hydrolase_1"/>
</dbReference>
<dbReference type="AlphaFoldDB" id="E6VI28"/>
<accession>E6VI28</accession>
<dbReference type="GO" id="GO:0003824">
    <property type="term" value="F:catalytic activity"/>
    <property type="evidence" value="ECO:0007669"/>
    <property type="project" value="InterPro"/>
</dbReference>
<dbReference type="PRINTS" id="PR00412">
    <property type="entry name" value="EPOXHYDRLASE"/>
</dbReference>
<protein>
    <submittedName>
        <fullName evidence="2">Magnesium chelatase accessory protein</fullName>
    </submittedName>
</protein>
<dbReference type="PANTHER" id="PTHR43689:SF8">
    <property type="entry name" value="ALPHA_BETA-HYDROLASES SUPERFAMILY PROTEIN"/>
    <property type="match status" value="1"/>
</dbReference>
<proteinExistence type="predicted"/>
<dbReference type="STRING" id="652103.Rpdx1_0282"/>
<dbReference type="Gene3D" id="3.40.50.1820">
    <property type="entry name" value="alpha/beta hydrolase"/>
    <property type="match status" value="1"/>
</dbReference>
<feature type="domain" description="AB hydrolase-1" evidence="1">
    <location>
        <begin position="63"/>
        <end position="302"/>
    </location>
</feature>
<reference evidence="2" key="1">
    <citation type="submission" date="2010-12" db="EMBL/GenBank/DDBJ databases">
        <title>Complete sequence of Rhodopseudomonas palustris DX-1.</title>
        <authorList>
            <consortium name="US DOE Joint Genome Institute"/>
            <person name="Lucas S."/>
            <person name="Copeland A."/>
            <person name="Lapidus A."/>
            <person name="Cheng J.-F."/>
            <person name="Goodwin L."/>
            <person name="Pitluck S."/>
            <person name="Misra M."/>
            <person name="Chertkov O."/>
            <person name="Detter J.C."/>
            <person name="Han C."/>
            <person name="Tapia R."/>
            <person name="Land M."/>
            <person name="Hauser L."/>
            <person name="Kyrpides N."/>
            <person name="Ivanova N."/>
            <person name="Ovchinnikova G."/>
            <person name="Logan B."/>
            <person name="Oda Y."/>
            <person name="Harwood C."/>
            <person name="Woyke T."/>
        </authorList>
    </citation>
    <scope>NUCLEOTIDE SEQUENCE [LARGE SCALE GENOMIC DNA]</scope>
    <source>
        <strain evidence="2">DX-1</strain>
    </source>
</reference>
<organism evidence="2 3">
    <name type="scientific">Rhodopseudomonas palustris (strain DX-1)</name>
    <dbReference type="NCBI Taxonomy" id="652103"/>
    <lineage>
        <taxon>Bacteria</taxon>
        <taxon>Pseudomonadati</taxon>
        <taxon>Pseudomonadota</taxon>
        <taxon>Alphaproteobacteria</taxon>
        <taxon>Hyphomicrobiales</taxon>
        <taxon>Nitrobacteraceae</taxon>
        <taxon>Rhodopseudomonas</taxon>
    </lineage>
</organism>
<dbReference type="InterPro" id="IPR029058">
    <property type="entry name" value="AB_hydrolase_fold"/>
</dbReference>
<dbReference type="EMBL" id="CP002418">
    <property type="protein sequence ID" value="ADU41924.1"/>
    <property type="molecule type" value="Genomic_DNA"/>
</dbReference>
<dbReference type="NCBIfam" id="TIGR03056">
    <property type="entry name" value="bchO_mg_che_rel"/>
    <property type="match status" value="1"/>
</dbReference>
<dbReference type="InterPro" id="IPR000639">
    <property type="entry name" value="Epox_hydrolase-like"/>
</dbReference>